<reference evidence="1" key="1">
    <citation type="submission" date="2021-04" db="EMBL/GenBank/DDBJ databases">
        <title>Phylogenetic analysis of Acidobacteriaceae.</title>
        <authorList>
            <person name="Qiu L."/>
            <person name="Zhang Q."/>
        </authorList>
    </citation>
    <scope>NUCLEOTIDE SEQUENCE</scope>
    <source>
        <strain evidence="1">DSM 25168</strain>
    </source>
</reference>
<dbReference type="RefSeq" id="WP_260793753.1">
    <property type="nucleotide sequence ID" value="NZ_CP093313.1"/>
</dbReference>
<sequence length="219" mass="24896">MASILKRHLLREFDHYFNGKGFTRSSDPFYGDRYDRAISGGRQSIAIASHIRKPALVLDPAFASIRLDEVEDEVFRFEQKNELINEHDVLQRATIGTRLDKHELFKSVTGKYAITTVDDCPRLGVQYASEMLSMAERFWQSFPDHEAILAKLANVPGEARKYGGTDFFAGSRAVVLTRMLHGDAEARRFAEGVLDRLSGEPKLELSRWAIRFFDARIAV</sequence>
<protein>
    <submittedName>
        <fullName evidence="1">Uncharacterized protein</fullName>
    </submittedName>
</protein>
<dbReference type="EMBL" id="CP093313">
    <property type="protein sequence ID" value="UWZ84248.1"/>
    <property type="molecule type" value="Genomic_DNA"/>
</dbReference>
<evidence type="ECO:0000313" key="2">
    <source>
        <dbReference type="Proteomes" id="UP001059380"/>
    </source>
</evidence>
<proteinExistence type="predicted"/>
<gene>
    <name evidence="1" type="ORF">MOP44_27340</name>
</gene>
<dbReference type="KEGG" id="orp:MOP44_27340"/>
<evidence type="ECO:0000313" key="1">
    <source>
        <dbReference type="EMBL" id="UWZ84248.1"/>
    </source>
</evidence>
<accession>A0A9J7BNF0</accession>
<organism evidence="1 2">
    <name type="scientific">Occallatibacter riparius</name>
    <dbReference type="NCBI Taxonomy" id="1002689"/>
    <lineage>
        <taxon>Bacteria</taxon>
        <taxon>Pseudomonadati</taxon>
        <taxon>Acidobacteriota</taxon>
        <taxon>Terriglobia</taxon>
        <taxon>Terriglobales</taxon>
        <taxon>Acidobacteriaceae</taxon>
        <taxon>Occallatibacter</taxon>
    </lineage>
</organism>
<name>A0A9J7BNF0_9BACT</name>
<dbReference type="AlphaFoldDB" id="A0A9J7BNF0"/>
<keyword evidence="2" id="KW-1185">Reference proteome</keyword>
<dbReference type="Proteomes" id="UP001059380">
    <property type="component" value="Chromosome"/>
</dbReference>